<accession>A0ABR3VIM3</accession>
<feature type="domain" description="NWD NACHT-NTPase N-terminal" evidence="3">
    <location>
        <begin position="193"/>
        <end position="397"/>
    </location>
</feature>
<name>A0ABR3VIM3_HUMIN</name>
<dbReference type="EMBL" id="JAZGSY010000072">
    <property type="protein sequence ID" value="KAL1841543.1"/>
    <property type="molecule type" value="Genomic_DNA"/>
</dbReference>
<evidence type="ECO:0000256" key="1">
    <source>
        <dbReference type="ARBA" id="ARBA00022737"/>
    </source>
</evidence>
<feature type="signal peptide" evidence="2">
    <location>
        <begin position="1"/>
        <end position="18"/>
    </location>
</feature>
<dbReference type="SUPFAM" id="SSF49503">
    <property type="entry name" value="Cupredoxins"/>
    <property type="match status" value="1"/>
</dbReference>
<comment type="caution">
    <text evidence="5">The sequence shown here is derived from an EMBL/GenBank/DDBJ whole genome shotgun (WGS) entry which is preliminary data.</text>
</comment>
<keyword evidence="6" id="KW-1185">Reference proteome</keyword>
<dbReference type="InterPro" id="IPR031359">
    <property type="entry name" value="NACHT_N"/>
</dbReference>
<dbReference type="Proteomes" id="UP001583172">
    <property type="component" value="Unassembled WGS sequence"/>
</dbReference>
<dbReference type="InterPro" id="IPR027417">
    <property type="entry name" value="P-loop_NTPase"/>
</dbReference>
<dbReference type="InterPro" id="IPR008972">
    <property type="entry name" value="Cupredoxin"/>
</dbReference>
<evidence type="ECO:0000259" key="4">
    <source>
        <dbReference type="Pfam" id="PF24883"/>
    </source>
</evidence>
<dbReference type="Gene3D" id="2.60.40.420">
    <property type="entry name" value="Cupredoxins - blue copper proteins"/>
    <property type="match status" value="1"/>
</dbReference>
<feature type="domain" description="Nephrocystin 3-like N-terminal" evidence="4">
    <location>
        <begin position="455"/>
        <end position="618"/>
    </location>
</feature>
<feature type="chain" id="PRO_5046263487" evidence="2">
    <location>
        <begin position="19"/>
        <end position="1216"/>
    </location>
</feature>
<dbReference type="CDD" id="cd00920">
    <property type="entry name" value="Cupredoxin"/>
    <property type="match status" value="1"/>
</dbReference>
<dbReference type="Pfam" id="PF24883">
    <property type="entry name" value="NPHP3_N"/>
    <property type="match status" value="1"/>
</dbReference>
<dbReference type="InterPro" id="IPR056884">
    <property type="entry name" value="NPHP3-like_N"/>
</dbReference>
<reference evidence="5 6" key="1">
    <citation type="journal article" date="2024" name="Commun. Biol.">
        <title>Comparative genomic analysis of thermophilic fungi reveals convergent evolutionary adaptations and gene losses.</title>
        <authorList>
            <person name="Steindorff A.S."/>
            <person name="Aguilar-Pontes M.V."/>
            <person name="Robinson A.J."/>
            <person name="Andreopoulos B."/>
            <person name="LaButti K."/>
            <person name="Kuo A."/>
            <person name="Mondo S."/>
            <person name="Riley R."/>
            <person name="Otillar R."/>
            <person name="Haridas S."/>
            <person name="Lipzen A."/>
            <person name="Grimwood J."/>
            <person name="Schmutz J."/>
            <person name="Clum A."/>
            <person name="Reid I.D."/>
            <person name="Moisan M.C."/>
            <person name="Butler G."/>
            <person name="Nguyen T.T.M."/>
            <person name="Dewar K."/>
            <person name="Conant G."/>
            <person name="Drula E."/>
            <person name="Henrissat B."/>
            <person name="Hansel C."/>
            <person name="Singer S."/>
            <person name="Hutchinson M.I."/>
            <person name="de Vries R.P."/>
            <person name="Natvig D.O."/>
            <person name="Powell A.J."/>
            <person name="Tsang A."/>
            <person name="Grigoriev I.V."/>
        </authorList>
    </citation>
    <scope>NUCLEOTIDE SEQUENCE [LARGE SCALE GENOMIC DNA]</scope>
    <source>
        <strain evidence="5 6">CBS 620.91</strain>
    </source>
</reference>
<dbReference type="PANTHER" id="PTHR10039">
    <property type="entry name" value="AMELOGENIN"/>
    <property type="match status" value="1"/>
</dbReference>
<keyword evidence="1" id="KW-0677">Repeat</keyword>
<evidence type="ECO:0000256" key="2">
    <source>
        <dbReference type="SAM" id="SignalP"/>
    </source>
</evidence>
<dbReference type="SUPFAM" id="SSF52540">
    <property type="entry name" value="P-loop containing nucleoside triphosphate hydrolases"/>
    <property type="match status" value="1"/>
</dbReference>
<dbReference type="Pfam" id="PF17100">
    <property type="entry name" value="NACHT_N"/>
    <property type="match status" value="1"/>
</dbReference>
<evidence type="ECO:0000313" key="5">
    <source>
        <dbReference type="EMBL" id="KAL1841543.1"/>
    </source>
</evidence>
<organism evidence="5 6">
    <name type="scientific">Humicola insolens</name>
    <name type="common">Soft-rot fungus</name>
    <dbReference type="NCBI Taxonomy" id="85995"/>
    <lineage>
        <taxon>Eukaryota</taxon>
        <taxon>Fungi</taxon>
        <taxon>Dikarya</taxon>
        <taxon>Ascomycota</taxon>
        <taxon>Pezizomycotina</taxon>
        <taxon>Sordariomycetes</taxon>
        <taxon>Sordariomycetidae</taxon>
        <taxon>Sordariales</taxon>
        <taxon>Chaetomiaceae</taxon>
        <taxon>Mycothermus</taxon>
    </lineage>
</organism>
<sequence>MLAQTLLTLFTTFTLTLSAPTATDPSSNLPTKTHARSRITHSVVAGRGGLLFDPDTIFAEKGSIVEFHFTPLNHSVVESSFSSPCVPKDAQSFFSGFFPVPRPADGGAVQSGEVFQIEVTDPNKPIWFYCAQNNGRHCLSGMVGVVNPKVDQGLSIREFRELASKVQGPSGVQPQVQGPGLGSPDDVALVACEIWQEAYVAVKADEALHPLVRSYEELVRANRIEPGDREEDNFARIADNYLELRRRNPGHQDIVSTAVEFIQRTKAFVDVAVGSSPPASLVWTGICTLILPVILNHADQIAARDEGFVYIMSRFSWYEQVMELLHKDHWRSATNFSSLRHTIRGLVVDLYKLLIEYHLRTYYTHCRPLTTYARDILRLDDWKAMLANIKGVEERLQEYMTLNYEQHLLDRLHIISQDALQRQLTETVLKFKFPPDLPYAVYQAYLDSINCPQDGTGAGVLAHSDFEKWVDGDSGAFVLEGIPGVGKSVLAKSLLTELPKKRSTSVCAFFFKDNGKGQNAATTALCRVLDELFRQKPHLVDKIKAHIDHCTPDQVRCNFDLLWKILDEATSDCEPGDITVVLDAFDECEPQSAQRLRSSLSQYLSGPSPRIKFFVTTRPLGFVREPIDAPSVVCLNLEEDPYCQEYLRNDIEKVVDARFNDFARRCIHDDSLKNELLGIIRPREDRTYLYVKLLFDHLDLRVRDGMPQGPREWIEIFRQLPTTVKEAYLGFLDRVRESQRDNVRRLFQIVVAAERPLTLKEVNVALNIQDLPNGSPHGLDLQSESGFRGWIMDACKYFLAVYDGRVYFIHQTAKDFLLASPSENGPRKPEWLGDFTIEDCHGTLAQSCVLYISLPFRMRTRLKGISSPDQSSEPHGHCWDVAEFSFADYASEFWQTHFRQSSTLLDTTEGHQLLSMLHLWCERTSVWVVIDPSLSASDERNVATYLTKENQCIGRSGHLGALDLNVSQGQLLTVATREGCWVVLGRDREPLQEIAPIPVDDPDAMRQVIRGLQKPTVLHAVRSLAAFQAYSPIPSDLLSVRVYTHETDRPELPMDDPDATTIKFRVVVSNRSDSMPVWVWKVSADLYLSSSIYEGSWGLRIPPGERRAETLHVKYRKPPGVSKDVPIANRTTFMVVFWVGEKPEHIHPLNWLGTVWQPPRLLGREAKDIEQREVSFLFVPPPNIGVKVFTIREVPGPERVKVTEVHGVPDSTDDFI</sequence>
<protein>
    <submittedName>
        <fullName evidence="5">Uncharacterized protein</fullName>
    </submittedName>
</protein>
<dbReference type="Gene3D" id="3.40.50.300">
    <property type="entry name" value="P-loop containing nucleotide triphosphate hydrolases"/>
    <property type="match status" value="1"/>
</dbReference>
<dbReference type="PANTHER" id="PTHR10039:SF14">
    <property type="entry name" value="NACHT DOMAIN-CONTAINING PROTEIN"/>
    <property type="match status" value="1"/>
</dbReference>
<proteinExistence type="predicted"/>
<gene>
    <name evidence="5" type="ORF">VTJ49DRAFT_6972</name>
</gene>
<evidence type="ECO:0000259" key="3">
    <source>
        <dbReference type="Pfam" id="PF17100"/>
    </source>
</evidence>
<keyword evidence="2" id="KW-0732">Signal</keyword>
<evidence type="ECO:0000313" key="6">
    <source>
        <dbReference type="Proteomes" id="UP001583172"/>
    </source>
</evidence>